<evidence type="ECO:0000313" key="1">
    <source>
        <dbReference type="EMBL" id="SAL74098.1"/>
    </source>
</evidence>
<dbReference type="Proteomes" id="UP000054683">
    <property type="component" value="Unassembled WGS sequence"/>
</dbReference>
<organism evidence="1 2">
    <name type="scientific">Caballeronia udeis</name>
    <dbReference type="NCBI Taxonomy" id="1232866"/>
    <lineage>
        <taxon>Bacteria</taxon>
        <taxon>Pseudomonadati</taxon>
        <taxon>Pseudomonadota</taxon>
        <taxon>Betaproteobacteria</taxon>
        <taxon>Burkholderiales</taxon>
        <taxon>Burkholderiaceae</taxon>
        <taxon>Caballeronia</taxon>
    </lineage>
</organism>
<protein>
    <submittedName>
        <fullName evidence="1">Uncharacterized protein</fullName>
    </submittedName>
</protein>
<dbReference type="RefSeq" id="WP_062093117.1">
    <property type="nucleotide sequence ID" value="NZ_FCOK02000148.1"/>
</dbReference>
<reference evidence="1 2" key="1">
    <citation type="submission" date="2016-01" db="EMBL/GenBank/DDBJ databases">
        <authorList>
            <person name="Oliw E.H."/>
        </authorList>
    </citation>
    <scope>NUCLEOTIDE SEQUENCE [LARGE SCALE GENOMIC DNA]</scope>
    <source>
        <strain evidence="1">LMG 27134</strain>
    </source>
</reference>
<sequence>MKLADFYIGLEFIEGPFCWRCTDVGTRTVVAIRLTENNPIWYQGPPYMVEEVVLDEASLADCHLTEEEHIKAAVVEADTSGHPGYPGEAVHRMTEVRFKNPAYPRREMFRFDRVRADGEILHPYAAREVAEEWMINFYLPFTQNWGEIPEEQFIALPIATPIDIKRRADQLPS</sequence>
<name>A0A158JZ45_9BURK</name>
<dbReference type="AlphaFoldDB" id="A0A158JZ45"/>
<dbReference type="EMBL" id="FCOK02000148">
    <property type="protein sequence ID" value="SAL74098.1"/>
    <property type="molecule type" value="Genomic_DNA"/>
</dbReference>
<accession>A0A158JZ45</accession>
<evidence type="ECO:0000313" key="2">
    <source>
        <dbReference type="Proteomes" id="UP000054683"/>
    </source>
</evidence>
<gene>
    <name evidence="1" type="ORF">AWB69_09137</name>
</gene>
<dbReference type="OrthoDB" id="5952532at2"/>
<proteinExistence type="predicted"/>